<dbReference type="InterPro" id="IPR029063">
    <property type="entry name" value="SAM-dependent_MTases_sf"/>
</dbReference>
<dbReference type="Proteomes" id="UP001492380">
    <property type="component" value="Unassembled WGS sequence"/>
</dbReference>
<reference evidence="2 3" key="1">
    <citation type="submission" date="2024-04" db="EMBL/GenBank/DDBJ databases">
        <title>Phyllosticta paracitricarpa is synonymous to the EU quarantine fungus P. citricarpa based on phylogenomic analyses.</title>
        <authorList>
            <consortium name="Lawrence Berkeley National Laboratory"/>
            <person name="Van Ingen-Buijs V.A."/>
            <person name="Van Westerhoven A.C."/>
            <person name="Haridas S."/>
            <person name="Skiadas P."/>
            <person name="Martin F."/>
            <person name="Groenewald J.Z."/>
            <person name="Crous P.W."/>
            <person name="Seidl M.F."/>
        </authorList>
    </citation>
    <scope>NUCLEOTIDE SEQUENCE [LARGE SCALE GENOMIC DNA]</scope>
    <source>
        <strain evidence="2 3">CBS 123374</strain>
    </source>
</reference>
<evidence type="ECO:0000313" key="3">
    <source>
        <dbReference type="Proteomes" id="UP001492380"/>
    </source>
</evidence>
<dbReference type="EMBL" id="JBBWRZ010000003">
    <property type="protein sequence ID" value="KAK8240582.1"/>
    <property type="molecule type" value="Genomic_DNA"/>
</dbReference>
<feature type="region of interest" description="Disordered" evidence="1">
    <location>
        <begin position="1"/>
        <end position="28"/>
    </location>
</feature>
<dbReference type="PANTHER" id="PTHR43591:SF105">
    <property type="entry name" value="METHYLTRANSFERASE DOMAIN-CONTAINING PROTEIN-RELATED"/>
    <property type="match status" value="1"/>
</dbReference>
<dbReference type="GO" id="GO:0032259">
    <property type="term" value="P:methylation"/>
    <property type="evidence" value="ECO:0007669"/>
    <property type="project" value="UniProtKB-KW"/>
</dbReference>
<dbReference type="CDD" id="cd02440">
    <property type="entry name" value="AdoMet_MTases"/>
    <property type="match status" value="1"/>
</dbReference>
<evidence type="ECO:0000256" key="1">
    <source>
        <dbReference type="SAM" id="MobiDB-lite"/>
    </source>
</evidence>
<organism evidence="2 3">
    <name type="scientific">Phyllosticta capitalensis</name>
    <dbReference type="NCBI Taxonomy" id="121624"/>
    <lineage>
        <taxon>Eukaryota</taxon>
        <taxon>Fungi</taxon>
        <taxon>Dikarya</taxon>
        <taxon>Ascomycota</taxon>
        <taxon>Pezizomycotina</taxon>
        <taxon>Dothideomycetes</taxon>
        <taxon>Dothideomycetes incertae sedis</taxon>
        <taxon>Botryosphaeriales</taxon>
        <taxon>Phyllostictaceae</taxon>
        <taxon>Phyllosticta</taxon>
    </lineage>
</organism>
<dbReference type="SUPFAM" id="SSF53335">
    <property type="entry name" value="S-adenosyl-L-methionine-dependent methyltransferases"/>
    <property type="match status" value="1"/>
</dbReference>
<sequence length="332" mass="38342">MDHHAGSEPNPDDDHHHHHHYTSSYDHEDNRTFTSVRTVASSVTTYRYENGRRYHAYRDGAYYQPNDERQAKAGNIENHLWLLTLNDALFLAPLADPQRVLDVGTGTGLWCIDMADRYPACEVIGTDLSPTQVPFAPPNVRFEIDDCNSEWTYPEASFDLIHVRALLGSVADWALFYAECKRHLRPRVGYLEQLEFGVPIFSPSDDAEVQELLSRFRCCLTEAGEKMGKTMQIGESMVGLIREAGFEDVVEKRFEWPIGAWDEDDRAKEIGRWNLRNWEAGMEGWVMALLTRNLGWAYQEVQDFKAKLLHALKYKNIRAYHHVHVVYGRRPE</sequence>
<dbReference type="Gene3D" id="3.40.50.150">
    <property type="entry name" value="Vaccinia Virus protein VP39"/>
    <property type="match status" value="1"/>
</dbReference>
<keyword evidence="3" id="KW-1185">Reference proteome</keyword>
<dbReference type="Pfam" id="PF13489">
    <property type="entry name" value="Methyltransf_23"/>
    <property type="match status" value="1"/>
</dbReference>
<accession>A0ABR1YWK4</accession>
<dbReference type="GO" id="GO:0008168">
    <property type="term" value="F:methyltransferase activity"/>
    <property type="evidence" value="ECO:0007669"/>
    <property type="project" value="UniProtKB-KW"/>
</dbReference>
<comment type="caution">
    <text evidence="2">The sequence shown here is derived from an EMBL/GenBank/DDBJ whole genome shotgun (WGS) entry which is preliminary data.</text>
</comment>
<protein>
    <submittedName>
        <fullName evidence="2">S-adenosyl-L-methionine-dependent methyltransferase</fullName>
    </submittedName>
</protein>
<keyword evidence="2" id="KW-0808">Transferase</keyword>
<gene>
    <name evidence="2" type="ORF">HDK90DRAFT_188316</name>
</gene>
<keyword evidence="2" id="KW-0489">Methyltransferase</keyword>
<evidence type="ECO:0000313" key="2">
    <source>
        <dbReference type="EMBL" id="KAK8240582.1"/>
    </source>
</evidence>
<name>A0ABR1YWK4_9PEZI</name>
<dbReference type="PANTHER" id="PTHR43591">
    <property type="entry name" value="METHYLTRANSFERASE"/>
    <property type="match status" value="1"/>
</dbReference>
<proteinExistence type="predicted"/>